<dbReference type="RefSeq" id="WP_055734822.1">
    <property type="nucleotide sequence ID" value="NZ_BMDY01000006.1"/>
</dbReference>
<evidence type="ECO:0000313" key="5">
    <source>
        <dbReference type="Proteomes" id="UP000651977"/>
    </source>
</evidence>
<gene>
    <name evidence="4" type="ORF">GCM10007414_12650</name>
</gene>
<dbReference type="Proteomes" id="UP000651977">
    <property type="component" value="Unassembled WGS sequence"/>
</dbReference>
<dbReference type="InterPro" id="IPR000182">
    <property type="entry name" value="GNAT_dom"/>
</dbReference>
<dbReference type="InterPro" id="IPR050832">
    <property type="entry name" value="Bact_Acetyltransf"/>
</dbReference>
<proteinExistence type="predicted"/>
<dbReference type="EMBL" id="BMDY01000006">
    <property type="protein sequence ID" value="GGB00971.1"/>
    <property type="molecule type" value="Genomic_DNA"/>
</dbReference>
<keyword evidence="5" id="KW-1185">Reference proteome</keyword>
<reference evidence="5" key="1">
    <citation type="journal article" date="2019" name="Int. J. Syst. Evol. Microbiol.">
        <title>The Global Catalogue of Microorganisms (GCM) 10K type strain sequencing project: providing services to taxonomists for standard genome sequencing and annotation.</title>
        <authorList>
            <consortium name="The Broad Institute Genomics Platform"/>
            <consortium name="The Broad Institute Genome Sequencing Center for Infectious Disease"/>
            <person name="Wu L."/>
            <person name="Ma J."/>
        </authorList>
    </citation>
    <scope>NUCLEOTIDE SEQUENCE [LARGE SCALE GENOMIC DNA]</scope>
    <source>
        <strain evidence="5">CGMCC 1.10131</strain>
    </source>
</reference>
<organism evidence="4 5">
    <name type="scientific">Agarivorans gilvus</name>
    <dbReference type="NCBI Taxonomy" id="680279"/>
    <lineage>
        <taxon>Bacteria</taxon>
        <taxon>Pseudomonadati</taxon>
        <taxon>Pseudomonadota</taxon>
        <taxon>Gammaproteobacteria</taxon>
        <taxon>Alteromonadales</taxon>
        <taxon>Alteromonadaceae</taxon>
        <taxon>Agarivorans</taxon>
    </lineage>
</organism>
<dbReference type="PANTHER" id="PTHR43877">
    <property type="entry name" value="AMINOALKYLPHOSPHONATE N-ACETYLTRANSFERASE-RELATED-RELATED"/>
    <property type="match status" value="1"/>
</dbReference>
<dbReference type="PANTHER" id="PTHR43877:SF2">
    <property type="entry name" value="AMINOALKYLPHOSPHONATE N-ACETYLTRANSFERASE-RELATED"/>
    <property type="match status" value="1"/>
</dbReference>
<comment type="caution">
    <text evidence="4">The sequence shown here is derived from an EMBL/GenBank/DDBJ whole genome shotgun (WGS) entry which is preliminary data.</text>
</comment>
<dbReference type="SUPFAM" id="SSF55729">
    <property type="entry name" value="Acyl-CoA N-acyltransferases (Nat)"/>
    <property type="match status" value="1"/>
</dbReference>
<dbReference type="Gene3D" id="3.40.630.30">
    <property type="match status" value="1"/>
</dbReference>
<sequence length="163" mass="18423">MEFCPVIKPLEQQRLADLAREIWLEHFTPIIGRTQVEYMLAHYHSLAIISEQIAAQDYAYYLLEEQGQALGYVGVQPKDGALFLSKLYIHRAARGKGLGKQAMAFIKDFAKQRGLSEINLTVNRDNHDTIAAYLKLGFVKTGEQCADIGGGYVMDDWLMSLRL</sequence>
<accession>A0ABQ1I0W5</accession>
<dbReference type="InterPro" id="IPR016181">
    <property type="entry name" value="Acyl_CoA_acyltransferase"/>
</dbReference>
<feature type="domain" description="N-acetyltransferase" evidence="3">
    <location>
        <begin position="5"/>
        <end position="163"/>
    </location>
</feature>
<keyword evidence="1" id="KW-0808">Transferase</keyword>
<evidence type="ECO:0000256" key="2">
    <source>
        <dbReference type="ARBA" id="ARBA00023315"/>
    </source>
</evidence>
<evidence type="ECO:0000259" key="3">
    <source>
        <dbReference type="PROSITE" id="PS51186"/>
    </source>
</evidence>
<name>A0ABQ1I0W5_9ALTE</name>
<dbReference type="CDD" id="cd04301">
    <property type="entry name" value="NAT_SF"/>
    <property type="match status" value="1"/>
</dbReference>
<evidence type="ECO:0000256" key="1">
    <source>
        <dbReference type="ARBA" id="ARBA00022679"/>
    </source>
</evidence>
<keyword evidence="2" id="KW-0012">Acyltransferase</keyword>
<dbReference type="PROSITE" id="PS51186">
    <property type="entry name" value="GNAT"/>
    <property type="match status" value="1"/>
</dbReference>
<protein>
    <recommendedName>
        <fullName evidence="3">N-acetyltransferase domain-containing protein</fullName>
    </recommendedName>
</protein>
<dbReference type="Pfam" id="PF00583">
    <property type="entry name" value="Acetyltransf_1"/>
    <property type="match status" value="1"/>
</dbReference>
<evidence type="ECO:0000313" key="4">
    <source>
        <dbReference type="EMBL" id="GGB00971.1"/>
    </source>
</evidence>